<evidence type="ECO:0000256" key="2">
    <source>
        <dbReference type="ARBA" id="ARBA00022525"/>
    </source>
</evidence>
<feature type="compositionally biased region" description="Basic and acidic residues" evidence="3">
    <location>
        <begin position="1"/>
        <end position="12"/>
    </location>
</feature>
<dbReference type="InterPro" id="IPR050557">
    <property type="entry name" value="RTX_toxin/Mannuronan_C5-epim"/>
</dbReference>
<dbReference type="PRINTS" id="PR00313">
    <property type="entry name" value="CABNDNGRPT"/>
</dbReference>
<evidence type="ECO:0000313" key="5">
    <source>
        <dbReference type="Proteomes" id="UP000765160"/>
    </source>
</evidence>
<keyword evidence="2" id="KW-0964">Secreted</keyword>
<dbReference type="InterPro" id="IPR011049">
    <property type="entry name" value="Serralysin-like_metalloprot_C"/>
</dbReference>
<dbReference type="PANTHER" id="PTHR38340:SF1">
    <property type="entry name" value="S-LAYER PROTEIN"/>
    <property type="match status" value="1"/>
</dbReference>
<dbReference type="PROSITE" id="PS00330">
    <property type="entry name" value="HEMOLYSIN_CALCIUM"/>
    <property type="match status" value="2"/>
</dbReference>
<accession>A0ABX1EWN6</accession>
<gene>
    <name evidence="4" type="ORF">HB662_06855</name>
</gene>
<dbReference type="Pfam" id="PF00353">
    <property type="entry name" value="HemolysinCabind"/>
    <property type="match status" value="3"/>
</dbReference>
<dbReference type="Proteomes" id="UP000765160">
    <property type="component" value="Unassembled WGS sequence"/>
</dbReference>
<keyword evidence="5" id="KW-1185">Reference proteome</keyword>
<evidence type="ECO:0000256" key="3">
    <source>
        <dbReference type="SAM" id="MobiDB-lite"/>
    </source>
</evidence>
<comment type="caution">
    <text evidence="4">The sequence shown here is derived from an EMBL/GenBank/DDBJ whole genome shotgun (WGS) entry which is preliminary data.</text>
</comment>
<sequence length="235" mass="23995">MTDKRELNDQDLSHVTGGTAGQNLRGGSNDDTLTGGGGDDFIDAGNAQDRLDGQGGNDVILAGDGDDRARGGAGHDVVYGGSGQDRLFGNAGSDELNGDGGDDTLVGGTGADIISGGQGGDLVLWRPGDGNDIIDGGRDNDTLRLELTPAELDRFFGVAFPDGGPSTDMLDAVLGRAFEADPGSATPQVSNGYIDLRGFSGTITIGGETLRIANMERLQIAPLPATDDPMRSEAS</sequence>
<organism evidence="4 5">
    <name type="scientific">Falsiroseomonas frigidaquae</name>
    <dbReference type="NCBI Taxonomy" id="487318"/>
    <lineage>
        <taxon>Bacteria</taxon>
        <taxon>Pseudomonadati</taxon>
        <taxon>Pseudomonadota</taxon>
        <taxon>Alphaproteobacteria</taxon>
        <taxon>Acetobacterales</taxon>
        <taxon>Roseomonadaceae</taxon>
        <taxon>Falsiroseomonas</taxon>
    </lineage>
</organism>
<dbReference type="SUPFAM" id="SSF51120">
    <property type="entry name" value="beta-Roll"/>
    <property type="match status" value="1"/>
</dbReference>
<protein>
    <submittedName>
        <fullName evidence="4">Calcium-binding protein</fullName>
    </submittedName>
</protein>
<dbReference type="RefSeq" id="WP_168048530.1">
    <property type="nucleotide sequence ID" value="NZ_JAATJR010000002.1"/>
</dbReference>
<reference evidence="4 5" key="1">
    <citation type="submission" date="2020-03" db="EMBL/GenBank/DDBJ databases">
        <title>Roseomonas selenitidurans sp. nov. isolated from soil.</title>
        <authorList>
            <person name="Liu H."/>
        </authorList>
    </citation>
    <scope>NUCLEOTIDE SEQUENCE [LARGE SCALE GENOMIC DNA]</scope>
    <source>
        <strain evidence="4 5">JCM 15073</strain>
    </source>
</reference>
<evidence type="ECO:0000256" key="1">
    <source>
        <dbReference type="ARBA" id="ARBA00004613"/>
    </source>
</evidence>
<dbReference type="PANTHER" id="PTHR38340">
    <property type="entry name" value="S-LAYER PROTEIN"/>
    <property type="match status" value="1"/>
</dbReference>
<evidence type="ECO:0000313" key="4">
    <source>
        <dbReference type="EMBL" id="NKE44490.1"/>
    </source>
</evidence>
<dbReference type="Gene3D" id="2.150.10.10">
    <property type="entry name" value="Serralysin-like metalloprotease, C-terminal"/>
    <property type="match status" value="2"/>
</dbReference>
<name>A0ABX1EWN6_9PROT</name>
<comment type="subcellular location">
    <subcellularLocation>
        <location evidence="1">Secreted</location>
    </subcellularLocation>
</comment>
<proteinExistence type="predicted"/>
<dbReference type="InterPro" id="IPR001343">
    <property type="entry name" value="Hemolysn_Ca-bd"/>
</dbReference>
<feature type="region of interest" description="Disordered" evidence="3">
    <location>
        <begin position="1"/>
        <end position="58"/>
    </location>
</feature>
<dbReference type="InterPro" id="IPR018511">
    <property type="entry name" value="Hemolysin-typ_Ca-bd_CS"/>
</dbReference>
<dbReference type="EMBL" id="JAAVTX010000002">
    <property type="protein sequence ID" value="NKE44490.1"/>
    <property type="molecule type" value="Genomic_DNA"/>
</dbReference>